<reference evidence="2" key="1">
    <citation type="submission" date="2013-01" db="EMBL/GenBank/DDBJ databases">
        <title>Draft Genome Sequence of a Mulberry Tree, Morus notabilis C.K. Schneid.</title>
        <authorList>
            <person name="He N."/>
            <person name="Zhao S."/>
        </authorList>
    </citation>
    <scope>NUCLEOTIDE SEQUENCE</scope>
</reference>
<dbReference type="AlphaFoldDB" id="W9QVJ1"/>
<keyword evidence="2" id="KW-1185">Reference proteome</keyword>
<evidence type="ECO:0000313" key="2">
    <source>
        <dbReference type="Proteomes" id="UP000030645"/>
    </source>
</evidence>
<evidence type="ECO:0000313" key="1">
    <source>
        <dbReference type="EMBL" id="EXB55376.1"/>
    </source>
</evidence>
<dbReference type="Proteomes" id="UP000030645">
    <property type="component" value="Unassembled WGS sequence"/>
</dbReference>
<accession>W9QVJ1</accession>
<gene>
    <name evidence="1" type="ORF">L484_016743</name>
</gene>
<dbReference type="EMBL" id="KE344236">
    <property type="protein sequence ID" value="EXB55376.1"/>
    <property type="molecule type" value="Genomic_DNA"/>
</dbReference>
<sequence length="75" mass="8410">MLWAFFGYDRWGSKWSVKQELACTVMKFGVKDGVVGGGMGGWRWNGTEGVKGQKVRACGEYDRAVGLWEKNEEGM</sequence>
<name>W9QVJ1_9ROSA</name>
<organism evidence="1 2">
    <name type="scientific">Morus notabilis</name>
    <dbReference type="NCBI Taxonomy" id="981085"/>
    <lineage>
        <taxon>Eukaryota</taxon>
        <taxon>Viridiplantae</taxon>
        <taxon>Streptophyta</taxon>
        <taxon>Embryophyta</taxon>
        <taxon>Tracheophyta</taxon>
        <taxon>Spermatophyta</taxon>
        <taxon>Magnoliopsida</taxon>
        <taxon>eudicotyledons</taxon>
        <taxon>Gunneridae</taxon>
        <taxon>Pentapetalae</taxon>
        <taxon>rosids</taxon>
        <taxon>fabids</taxon>
        <taxon>Rosales</taxon>
        <taxon>Moraceae</taxon>
        <taxon>Moreae</taxon>
        <taxon>Morus</taxon>
    </lineage>
</organism>
<protein>
    <submittedName>
        <fullName evidence="1">Uncharacterized protein</fullName>
    </submittedName>
</protein>
<proteinExistence type="predicted"/>